<comment type="caution">
    <text evidence="1">The sequence shown here is derived from an EMBL/GenBank/DDBJ whole genome shotgun (WGS) entry which is preliminary data.</text>
</comment>
<sequence>MGSNIKENTPKLFKFILGLQACAHAELRQQGVKDLTLAIATANCLIDFKLGSSYAKYKKSNIVGRKLVQKMVSRSIKRARTVTIPNQKMVIRPKAKEKTNSIGCFIAMDRIVLRNVLNLRKSVP</sequence>
<proteinExistence type="predicted"/>
<protein>
    <submittedName>
        <fullName evidence="1">Uncharacterized protein</fullName>
    </submittedName>
</protein>
<dbReference type="Proteomes" id="UP001604277">
    <property type="component" value="Unassembled WGS sequence"/>
</dbReference>
<accession>A0ABD1UW91</accession>
<evidence type="ECO:0000313" key="1">
    <source>
        <dbReference type="EMBL" id="KAL2528770.1"/>
    </source>
</evidence>
<keyword evidence="2" id="KW-1185">Reference proteome</keyword>
<reference evidence="2" key="1">
    <citation type="submission" date="2024-07" db="EMBL/GenBank/DDBJ databases">
        <title>Two chromosome-level genome assemblies of Korean endemic species Abeliophyllum distichum and Forsythia ovata (Oleaceae).</title>
        <authorList>
            <person name="Jang H."/>
        </authorList>
    </citation>
    <scope>NUCLEOTIDE SEQUENCE [LARGE SCALE GENOMIC DNA]</scope>
</reference>
<organism evidence="1 2">
    <name type="scientific">Forsythia ovata</name>
    <dbReference type="NCBI Taxonomy" id="205694"/>
    <lineage>
        <taxon>Eukaryota</taxon>
        <taxon>Viridiplantae</taxon>
        <taxon>Streptophyta</taxon>
        <taxon>Embryophyta</taxon>
        <taxon>Tracheophyta</taxon>
        <taxon>Spermatophyta</taxon>
        <taxon>Magnoliopsida</taxon>
        <taxon>eudicotyledons</taxon>
        <taxon>Gunneridae</taxon>
        <taxon>Pentapetalae</taxon>
        <taxon>asterids</taxon>
        <taxon>lamiids</taxon>
        <taxon>Lamiales</taxon>
        <taxon>Oleaceae</taxon>
        <taxon>Forsythieae</taxon>
        <taxon>Forsythia</taxon>
    </lineage>
</organism>
<dbReference type="EMBL" id="JBFOLJ010000006">
    <property type="protein sequence ID" value="KAL2528770.1"/>
    <property type="molecule type" value="Genomic_DNA"/>
</dbReference>
<evidence type="ECO:0000313" key="2">
    <source>
        <dbReference type="Proteomes" id="UP001604277"/>
    </source>
</evidence>
<dbReference type="AlphaFoldDB" id="A0ABD1UW91"/>
<name>A0ABD1UW91_9LAMI</name>
<gene>
    <name evidence="1" type="ORF">Fot_21371</name>
</gene>